<evidence type="ECO:0000313" key="2">
    <source>
        <dbReference type="EMBL" id="TFK48527.1"/>
    </source>
</evidence>
<proteinExistence type="predicted"/>
<dbReference type="SMART" id="SM00225">
    <property type="entry name" value="BTB"/>
    <property type="match status" value="1"/>
</dbReference>
<dbReference type="Proteomes" id="UP000305948">
    <property type="component" value="Unassembled WGS sequence"/>
</dbReference>
<dbReference type="PANTHER" id="PTHR24413">
    <property type="entry name" value="SPECKLE-TYPE POZ PROTEIN"/>
    <property type="match status" value="1"/>
</dbReference>
<reference evidence="2 3" key="1">
    <citation type="journal article" date="2019" name="Nat. Ecol. Evol.">
        <title>Megaphylogeny resolves global patterns of mushroom evolution.</title>
        <authorList>
            <person name="Varga T."/>
            <person name="Krizsan K."/>
            <person name="Foldi C."/>
            <person name="Dima B."/>
            <person name="Sanchez-Garcia M."/>
            <person name="Sanchez-Ramirez S."/>
            <person name="Szollosi G.J."/>
            <person name="Szarkandi J.G."/>
            <person name="Papp V."/>
            <person name="Albert L."/>
            <person name="Andreopoulos W."/>
            <person name="Angelini C."/>
            <person name="Antonin V."/>
            <person name="Barry K.W."/>
            <person name="Bougher N.L."/>
            <person name="Buchanan P."/>
            <person name="Buyck B."/>
            <person name="Bense V."/>
            <person name="Catcheside P."/>
            <person name="Chovatia M."/>
            <person name="Cooper J."/>
            <person name="Damon W."/>
            <person name="Desjardin D."/>
            <person name="Finy P."/>
            <person name="Geml J."/>
            <person name="Haridas S."/>
            <person name="Hughes K."/>
            <person name="Justo A."/>
            <person name="Karasinski D."/>
            <person name="Kautmanova I."/>
            <person name="Kiss B."/>
            <person name="Kocsube S."/>
            <person name="Kotiranta H."/>
            <person name="LaButti K.M."/>
            <person name="Lechner B.E."/>
            <person name="Liimatainen K."/>
            <person name="Lipzen A."/>
            <person name="Lukacs Z."/>
            <person name="Mihaltcheva S."/>
            <person name="Morgado L.N."/>
            <person name="Niskanen T."/>
            <person name="Noordeloos M.E."/>
            <person name="Ohm R.A."/>
            <person name="Ortiz-Santana B."/>
            <person name="Ovrebo C."/>
            <person name="Racz N."/>
            <person name="Riley R."/>
            <person name="Savchenko A."/>
            <person name="Shiryaev A."/>
            <person name="Soop K."/>
            <person name="Spirin V."/>
            <person name="Szebenyi C."/>
            <person name="Tomsovsky M."/>
            <person name="Tulloss R.E."/>
            <person name="Uehling J."/>
            <person name="Grigoriev I.V."/>
            <person name="Vagvolgyi C."/>
            <person name="Papp T."/>
            <person name="Martin F.M."/>
            <person name="Miettinen O."/>
            <person name="Hibbett D.S."/>
            <person name="Nagy L.G."/>
        </authorList>
    </citation>
    <scope>NUCLEOTIDE SEQUENCE [LARGE SCALE GENOMIC DNA]</scope>
    <source>
        <strain evidence="2 3">OMC1185</strain>
    </source>
</reference>
<dbReference type="OrthoDB" id="6359816at2759"/>
<sequence length="488" mass="54779">MEWTQSRVDQTKLRWELTQCSTISGSFEVRHLSQLCRSSQNAITLHYNSPTVGDKWVIEIVIRDRSTEWIGVYLKPKPITRLALGRAEFTLKSQTGHEAIATWNFDKIHEFVPDNFGLGTRQFCRIDTISDNAALRETDVLSLEYSIAEYPEGYFSWTLGLRPPLRELSEVMASMFNDPDTADVSFMIDHPHTSRPYPRPVYAHSKFLAARCDYFKTLFGSGFAENKESLLSLGDMSWEESEWEQASDSDYDDPASDDAEEALSVEDTDAYAPVIDESLPVGACTPRSTGGVERRRGNERGRRVVHISDFSYRTFRAILYFLYTGCIAFAPLTSTYRAAVAQRTLDEDVLMDRRIFNQQRAIAISPNGEVGSIPWASPKSIYRLADKLGIPELKVAAAQVIKDSLTPDTIVHELGSSLTSLFPEILQFQEEYAENHWVSAELQDPSVDHSRFISAPPRPTCAGQAASKSYSIVCSRTMLAGKLVYGSG</sequence>
<organism evidence="2 3">
    <name type="scientific">Heliocybe sulcata</name>
    <dbReference type="NCBI Taxonomy" id="5364"/>
    <lineage>
        <taxon>Eukaryota</taxon>
        <taxon>Fungi</taxon>
        <taxon>Dikarya</taxon>
        <taxon>Basidiomycota</taxon>
        <taxon>Agaricomycotina</taxon>
        <taxon>Agaricomycetes</taxon>
        <taxon>Gloeophyllales</taxon>
        <taxon>Gloeophyllaceae</taxon>
        <taxon>Heliocybe</taxon>
    </lineage>
</organism>
<keyword evidence="3" id="KW-1185">Reference proteome</keyword>
<evidence type="ECO:0000259" key="1">
    <source>
        <dbReference type="PROSITE" id="PS50097"/>
    </source>
</evidence>
<dbReference type="EMBL" id="ML213519">
    <property type="protein sequence ID" value="TFK48527.1"/>
    <property type="molecule type" value="Genomic_DNA"/>
</dbReference>
<dbReference type="Gene3D" id="3.30.710.10">
    <property type="entry name" value="Potassium Channel Kv1.1, Chain A"/>
    <property type="match status" value="2"/>
</dbReference>
<dbReference type="AlphaFoldDB" id="A0A5C3MU25"/>
<dbReference type="STRING" id="5364.A0A5C3MU25"/>
<dbReference type="InterPro" id="IPR011333">
    <property type="entry name" value="SKP1/BTB/POZ_sf"/>
</dbReference>
<name>A0A5C3MU25_9AGAM</name>
<feature type="domain" description="BTB" evidence="1">
    <location>
        <begin position="182"/>
        <end position="331"/>
    </location>
</feature>
<gene>
    <name evidence="2" type="ORF">OE88DRAFT_1727782</name>
</gene>
<accession>A0A5C3MU25</accession>
<dbReference type="Pfam" id="PF00651">
    <property type="entry name" value="BTB"/>
    <property type="match status" value="1"/>
</dbReference>
<evidence type="ECO:0000313" key="3">
    <source>
        <dbReference type="Proteomes" id="UP000305948"/>
    </source>
</evidence>
<dbReference type="PROSITE" id="PS50097">
    <property type="entry name" value="BTB"/>
    <property type="match status" value="1"/>
</dbReference>
<dbReference type="InterPro" id="IPR000210">
    <property type="entry name" value="BTB/POZ_dom"/>
</dbReference>
<dbReference type="SUPFAM" id="SSF54695">
    <property type="entry name" value="POZ domain"/>
    <property type="match status" value="1"/>
</dbReference>
<protein>
    <recommendedName>
        <fullName evidence="1">BTB domain-containing protein</fullName>
    </recommendedName>
</protein>